<feature type="compositionally biased region" description="Acidic residues" evidence="2">
    <location>
        <begin position="446"/>
        <end position="456"/>
    </location>
</feature>
<dbReference type="EMBL" id="RYZH01000017">
    <property type="protein sequence ID" value="RUL87794.1"/>
    <property type="molecule type" value="Genomic_DNA"/>
</dbReference>
<evidence type="ECO:0000313" key="4">
    <source>
        <dbReference type="EMBL" id="RUL87794.1"/>
    </source>
</evidence>
<keyword evidence="1" id="KW-0175">Coiled coil</keyword>
<accession>A0A432MK50</accession>
<dbReference type="OrthoDB" id="233363at2"/>
<dbReference type="Gene3D" id="2.40.30.170">
    <property type="match status" value="1"/>
</dbReference>
<dbReference type="Proteomes" id="UP000280296">
    <property type="component" value="Unassembled WGS sequence"/>
</dbReference>
<reference evidence="4 5" key="2">
    <citation type="submission" date="2019-01" db="EMBL/GenBank/DDBJ databases">
        <title>Tautonia sociabilis, a novel thermotolerant planctomycete of Isosphaeraceae family, isolated from a 4000 m deep subterranean habitat.</title>
        <authorList>
            <person name="Kovaleva O.L."/>
            <person name="Elcheninov A.G."/>
            <person name="Van Heerden E."/>
            <person name="Toshchakov S.V."/>
            <person name="Novikov A."/>
            <person name="Bonch-Osmolovskaya E.A."/>
            <person name="Kublanov I.V."/>
        </authorList>
    </citation>
    <scope>NUCLEOTIDE SEQUENCE [LARGE SCALE GENOMIC DNA]</scope>
    <source>
        <strain evidence="4 5">GM2012</strain>
    </source>
</reference>
<evidence type="ECO:0000259" key="3">
    <source>
        <dbReference type="Pfam" id="PF25917"/>
    </source>
</evidence>
<dbReference type="GO" id="GO:0015562">
    <property type="term" value="F:efflux transmembrane transporter activity"/>
    <property type="evidence" value="ECO:0007669"/>
    <property type="project" value="TreeGrafter"/>
</dbReference>
<feature type="domain" description="Multidrug resistance protein MdtA-like barrel-sandwich hybrid" evidence="3">
    <location>
        <begin position="70"/>
        <end position="250"/>
    </location>
</feature>
<feature type="region of interest" description="Disordered" evidence="2">
    <location>
        <begin position="428"/>
        <end position="456"/>
    </location>
</feature>
<protein>
    <submittedName>
        <fullName evidence="4">HlyD family secretion protein</fullName>
    </submittedName>
</protein>
<feature type="coiled-coil region" evidence="1">
    <location>
        <begin position="172"/>
        <end position="206"/>
    </location>
</feature>
<dbReference type="PANTHER" id="PTHR30469">
    <property type="entry name" value="MULTIDRUG RESISTANCE PROTEIN MDTA"/>
    <property type="match status" value="1"/>
</dbReference>
<dbReference type="Gene3D" id="1.10.287.470">
    <property type="entry name" value="Helix hairpin bin"/>
    <property type="match status" value="1"/>
</dbReference>
<proteinExistence type="predicted"/>
<dbReference type="AlphaFoldDB" id="A0A432MK50"/>
<dbReference type="GO" id="GO:1990281">
    <property type="term" value="C:efflux pump complex"/>
    <property type="evidence" value="ECO:0007669"/>
    <property type="project" value="TreeGrafter"/>
</dbReference>
<dbReference type="RefSeq" id="WP_126725307.1">
    <property type="nucleotide sequence ID" value="NZ_RYZH01000017.1"/>
</dbReference>
<comment type="caution">
    <text evidence="4">The sequence shown here is derived from an EMBL/GenBank/DDBJ whole genome shotgun (WGS) entry which is preliminary data.</text>
</comment>
<evidence type="ECO:0000256" key="2">
    <source>
        <dbReference type="SAM" id="MobiDB-lite"/>
    </source>
</evidence>
<evidence type="ECO:0000313" key="5">
    <source>
        <dbReference type="Proteomes" id="UP000280296"/>
    </source>
</evidence>
<evidence type="ECO:0000256" key="1">
    <source>
        <dbReference type="SAM" id="Coils"/>
    </source>
</evidence>
<organism evidence="4 5">
    <name type="scientific">Tautonia sociabilis</name>
    <dbReference type="NCBI Taxonomy" id="2080755"/>
    <lineage>
        <taxon>Bacteria</taxon>
        <taxon>Pseudomonadati</taxon>
        <taxon>Planctomycetota</taxon>
        <taxon>Planctomycetia</taxon>
        <taxon>Isosphaerales</taxon>
        <taxon>Isosphaeraceae</taxon>
        <taxon>Tautonia</taxon>
    </lineage>
</organism>
<name>A0A432MK50_9BACT</name>
<dbReference type="SUPFAM" id="SSF111369">
    <property type="entry name" value="HlyD-like secretion proteins"/>
    <property type="match status" value="2"/>
</dbReference>
<feature type="coiled-coil region" evidence="1">
    <location>
        <begin position="113"/>
        <end position="147"/>
    </location>
</feature>
<reference evidence="4 5" key="1">
    <citation type="submission" date="2018-12" db="EMBL/GenBank/DDBJ databases">
        <authorList>
            <person name="Toschakov S.V."/>
        </authorList>
    </citation>
    <scope>NUCLEOTIDE SEQUENCE [LARGE SCALE GENOMIC DNA]</scope>
    <source>
        <strain evidence="4 5">GM2012</strain>
    </source>
</reference>
<keyword evidence="5" id="KW-1185">Reference proteome</keyword>
<dbReference type="Gene3D" id="2.40.50.100">
    <property type="match status" value="1"/>
</dbReference>
<gene>
    <name evidence="4" type="ORF">TsocGM_10560</name>
</gene>
<dbReference type="Pfam" id="PF25917">
    <property type="entry name" value="BSH_RND"/>
    <property type="match status" value="1"/>
</dbReference>
<sequence>MIGRLFRNVILPGVILAGGVAVFAGLVASKEPPQRVERARQVPRVEVVPVALAPEGGFSIEVNGTVVPKREVTLSAEVDGRVVERTDACWAGRTVKRGDLLLRLDPRPLEIQRETFQAELAQVEADLEQLDTEIGNTEELIALAEQEVDLRRREQVRVEQLIARNASSVSDRDAADAQVLTARQNLQRLQNDRRMFASRRARLEAQRRRILAQLDQVAYDLERTVISSPVAGRIHEVNIEQDGYARPGDRLVTIEDTGTMEVRCSLRLEDLYWLAGGDAPLADVEDDPYSIPHAQAEISHAIAGQRATWEGVLARFEGAGLDERTRTIPCRVEVPAPEGLRRGMFVTVTFLGVDPDIPLRSIPRAAFRPNDEIWLVEDGRLAIHRVEPVRVLEDSVLIRADGPGDPIPVGAPLVVSPLEAPVNGMEVEVASSPGTANDLGPLASEAGEDPDVWDRQ</sequence>
<dbReference type="InterPro" id="IPR058625">
    <property type="entry name" value="MdtA-like_BSH"/>
</dbReference>
<dbReference type="PANTHER" id="PTHR30469:SF15">
    <property type="entry name" value="HLYD FAMILY OF SECRETION PROTEINS"/>
    <property type="match status" value="1"/>
</dbReference>